<dbReference type="EMBL" id="AWWV01016406">
    <property type="protein sequence ID" value="OMO49717.1"/>
    <property type="molecule type" value="Genomic_DNA"/>
</dbReference>
<feature type="compositionally biased region" description="Basic and acidic residues" evidence="1">
    <location>
        <begin position="35"/>
        <end position="48"/>
    </location>
</feature>
<accession>A0A1R3FV42</accession>
<protein>
    <submittedName>
        <fullName evidence="2">Uncharacterized protein</fullName>
    </submittedName>
</protein>
<dbReference type="OrthoDB" id="674531at2759"/>
<keyword evidence="3" id="KW-1185">Reference proteome</keyword>
<evidence type="ECO:0000313" key="2">
    <source>
        <dbReference type="EMBL" id="OMO49717.1"/>
    </source>
</evidence>
<sequence length="60" mass="6760">MEGNDWINGYLEAIFDSGAAAIEEQKPATPRRRRYDAVKHVRSRDRTSVRGGATEPQIES</sequence>
<gene>
    <name evidence="2" type="ORF">CCACVL1_30834</name>
</gene>
<name>A0A1R3FV42_COCAP</name>
<evidence type="ECO:0000256" key="1">
    <source>
        <dbReference type="SAM" id="MobiDB-lite"/>
    </source>
</evidence>
<organism evidence="2 3">
    <name type="scientific">Corchorus capsularis</name>
    <name type="common">Jute</name>
    <dbReference type="NCBI Taxonomy" id="210143"/>
    <lineage>
        <taxon>Eukaryota</taxon>
        <taxon>Viridiplantae</taxon>
        <taxon>Streptophyta</taxon>
        <taxon>Embryophyta</taxon>
        <taxon>Tracheophyta</taxon>
        <taxon>Spermatophyta</taxon>
        <taxon>Magnoliopsida</taxon>
        <taxon>eudicotyledons</taxon>
        <taxon>Gunneridae</taxon>
        <taxon>Pentapetalae</taxon>
        <taxon>rosids</taxon>
        <taxon>malvids</taxon>
        <taxon>Malvales</taxon>
        <taxon>Malvaceae</taxon>
        <taxon>Grewioideae</taxon>
        <taxon>Apeibeae</taxon>
        <taxon>Corchorus</taxon>
    </lineage>
</organism>
<dbReference type="Gramene" id="OMO49717">
    <property type="protein sequence ID" value="OMO49717"/>
    <property type="gene ID" value="CCACVL1_30834"/>
</dbReference>
<proteinExistence type="predicted"/>
<evidence type="ECO:0000313" key="3">
    <source>
        <dbReference type="Proteomes" id="UP000188268"/>
    </source>
</evidence>
<dbReference type="AlphaFoldDB" id="A0A1R3FV42"/>
<reference evidence="2 3" key="1">
    <citation type="submission" date="2013-09" db="EMBL/GenBank/DDBJ databases">
        <title>Corchorus capsularis genome sequencing.</title>
        <authorList>
            <person name="Alam M."/>
            <person name="Haque M.S."/>
            <person name="Islam M.S."/>
            <person name="Emdad E.M."/>
            <person name="Islam M.M."/>
            <person name="Ahmed B."/>
            <person name="Halim A."/>
            <person name="Hossen Q.M.M."/>
            <person name="Hossain M.Z."/>
            <person name="Ahmed R."/>
            <person name="Khan M.M."/>
            <person name="Islam R."/>
            <person name="Rashid M.M."/>
            <person name="Khan S.A."/>
            <person name="Rahman M.S."/>
            <person name="Alam M."/>
        </authorList>
    </citation>
    <scope>NUCLEOTIDE SEQUENCE [LARGE SCALE GENOMIC DNA]</scope>
    <source>
        <strain evidence="3">cv. CVL-1</strain>
        <tissue evidence="2">Whole seedling</tissue>
    </source>
</reference>
<comment type="caution">
    <text evidence="2">The sequence shown here is derived from an EMBL/GenBank/DDBJ whole genome shotgun (WGS) entry which is preliminary data.</text>
</comment>
<dbReference type="Proteomes" id="UP000188268">
    <property type="component" value="Unassembled WGS sequence"/>
</dbReference>
<feature type="region of interest" description="Disordered" evidence="1">
    <location>
        <begin position="22"/>
        <end position="60"/>
    </location>
</feature>